<keyword evidence="3" id="KW-0698">rRNA processing</keyword>
<dbReference type="Proteomes" id="UP000198372">
    <property type="component" value="Unassembled WGS sequence"/>
</dbReference>
<feature type="domain" description="PIN" evidence="6">
    <location>
        <begin position="67"/>
        <end position="166"/>
    </location>
</feature>
<reference evidence="8" key="1">
    <citation type="submission" date="2016-09" db="EMBL/GenBank/DDBJ databases">
        <authorList>
            <person name="Jeantristanb JTB J.-T."/>
            <person name="Ricardo R."/>
        </authorList>
    </citation>
    <scope>NUCLEOTIDE SEQUENCE [LARGE SCALE GENOMIC DNA]</scope>
</reference>
<dbReference type="CDD" id="cd09864">
    <property type="entry name" value="PIN_Fcf1-like"/>
    <property type="match status" value="1"/>
</dbReference>
<evidence type="ECO:0000256" key="4">
    <source>
        <dbReference type="ARBA" id="ARBA00023242"/>
    </source>
</evidence>
<gene>
    <name evidence="7" type="ORF">BQ2448_4798</name>
</gene>
<dbReference type="AlphaFoldDB" id="A0A238FJP3"/>
<dbReference type="InterPro" id="IPR006984">
    <property type="entry name" value="Fcf1/UTP23"/>
</dbReference>
<evidence type="ECO:0000256" key="5">
    <source>
        <dbReference type="ARBA" id="ARBA00024026"/>
    </source>
</evidence>
<dbReference type="GO" id="GO:0004540">
    <property type="term" value="F:RNA nuclease activity"/>
    <property type="evidence" value="ECO:0007669"/>
    <property type="project" value="UniProtKB-ARBA"/>
</dbReference>
<evidence type="ECO:0000259" key="6">
    <source>
        <dbReference type="SMART" id="SM00670"/>
    </source>
</evidence>
<evidence type="ECO:0000313" key="7">
    <source>
        <dbReference type="EMBL" id="SCV72104.1"/>
    </source>
</evidence>
<dbReference type="InterPro" id="IPR029060">
    <property type="entry name" value="PIN-like_dom_sf"/>
</dbReference>
<evidence type="ECO:0000256" key="2">
    <source>
        <dbReference type="ARBA" id="ARBA00022517"/>
    </source>
</evidence>
<comment type="subcellular location">
    <subcellularLocation>
        <location evidence="1">Nucleus</location>
        <location evidence="1">Nucleolus</location>
    </subcellularLocation>
</comment>
<dbReference type="Pfam" id="PF04900">
    <property type="entry name" value="Fcf1"/>
    <property type="match status" value="1"/>
</dbReference>
<dbReference type="SMART" id="SM00670">
    <property type="entry name" value="PINc"/>
    <property type="match status" value="1"/>
</dbReference>
<dbReference type="FunFam" id="3.40.50.1010:FF:000035">
    <property type="entry name" value="Fcf1, putative"/>
    <property type="match status" value="1"/>
</dbReference>
<dbReference type="STRING" id="269621.A0A238FJP3"/>
<dbReference type="InterPro" id="IPR037503">
    <property type="entry name" value="Fcf1_PIN"/>
</dbReference>
<comment type="similarity">
    <text evidence="5">Belongs to the UTP23/FCF1 family. FCF1 subfamily.</text>
</comment>
<dbReference type="SUPFAM" id="SSF88723">
    <property type="entry name" value="PIN domain-like"/>
    <property type="match status" value="1"/>
</dbReference>
<dbReference type="GO" id="GO:0032040">
    <property type="term" value="C:small-subunit processome"/>
    <property type="evidence" value="ECO:0007669"/>
    <property type="project" value="InterPro"/>
</dbReference>
<dbReference type="GO" id="GO:0006364">
    <property type="term" value="P:rRNA processing"/>
    <property type="evidence" value="ECO:0007669"/>
    <property type="project" value="UniProtKB-KW"/>
</dbReference>
<evidence type="ECO:0000256" key="1">
    <source>
        <dbReference type="ARBA" id="ARBA00004604"/>
    </source>
</evidence>
<keyword evidence="8" id="KW-1185">Reference proteome</keyword>
<dbReference type="PANTHER" id="PTHR12416">
    <property type="entry name" value="RRNA-PROCESSING PROTEIN UTP23 HOMOLOG"/>
    <property type="match status" value="1"/>
</dbReference>
<sequence>MGKSAAKKVRKFGAVKRMIAPTDMRLKANQEKAIKDQEKKKEKEVNRVAPLPTSLFLSHNEALVPPYRVLVDTNFINLSLENRIDLVKAMMDTLYAKAIPCILDCVLAELEKLGQQYRLALRVARDPRFERLPCSHKGTYADDCIVNRVTSHRCYIVATCDRALRRRIRKIPGVPVSFAPHYDMTLMYIAKKRYAIERLPDQALN</sequence>
<evidence type="ECO:0000256" key="3">
    <source>
        <dbReference type="ARBA" id="ARBA00022552"/>
    </source>
</evidence>
<dbReference type="Gene3D" id="3.40.50.1010">
    <property type="entry name" value="5'-nuclease"/>
    <property type="match status" value="1"/>
</dbReference>
<dbReference type="EMBL" id="FMSP01000008">
    <property type="protein sequence ID" value="SCV72104.1"/>
    <property type="molecule type" value="Genomic_DNA"/>
</dbReference>
<dbReference type="OrthoDB" id="76105at2759"/>
<keyword evidence="2" id="KW-0690">Ribosome biogenesis</keyword>
<keyword evidence="4" id="KW-0539">Nucleus</keyword>
<accession>A0A238FJP3</accession>
<protein>
    <submittedName>
        <fullName evidence="7">BQ2448_4798 protein</fullName>
    </submittedName>
</protein>
<evidence type="ECO:0000313" key="8">
    <source>
        <dbReference type="Proteomes" id="UP000198372"/>
    </source>
</evidence>
<name>A0A238FJP3_9BASI</name>
<proteinExistence type="inferred from homology"/>
<dbReference type="InterPro" id="IPR002716">
    <property type="entry name" value="PIN_dom"/>
</dbReference>
<organism evidence="7 8">
    <name type="scientific">Microbotryum intermedium</name>
    <dbReference type="NCBI Taxonomy" id="269621"/>
    <lineage>
        <taxon>Eukaryota</taxon>
        <taxon>Fungi</taxon>
        <taxon>Dikarya</taxon>
        <taxon>Basidiomycota</taxon>
        <taxon>Pucciniomycotina</taxon>
        <taxon>Microbotryomycetes</taxon>
        <taxon>Microbotryales</taxon>
        <taxon>Microbotryaceae</taxon>
        <taxon>Microbotryum</taxon>
    </lineage>
</organism>